<organism evidence="8 9">
    <name type="scientific">Algoriphagus lacus</name>
    <dbReference type="NCBI Taxonomy" id="2056311"/>
    <lineage>
        <taxon>Bacteria</taxon>
        <taxon>Pseudomonadati</taxon>
        <taxon>Bacteroidota</taxon>
        <taxon>Cytophagia</taxon>
        <taxon>Cytophagales</taxon>
        <taxon>Cyclobacteriaceae</taxon>
        <taxon>Algoriphagus</taxon>
    </lineage>
</organism>
<feature type="active site" description="Proton acceptor" evidence="5">
    <location>
        <position position="130"/>
    </location>
</feature>
<evidence type="ECO:0000259" key="7">
    <source>
        <dbReference type="Pfam" id="PF17836"/>
    </source>
</evidence>
<evidence type="ECO:0000256" key="5">
    <source>
        <dbReference type="PIRSR" id="PIRSR620019-1"/>
    </source>
</evidence>
<keyword evidence="4" id="KW-0012">Acyltransferase</keyword>
<dbReference type="Pfam" id="PF17836">
    <property type="entry name" value="PglD_N"/>
    <property type="match status" value="1"/>
</dbReference>
<protein>
    <submittedName>
        <fullName evidence="8">Hexapeptide transferase</fullName>
    </submittedName>
</protein>
<feature type="binding site" evidence="6">
    <location>
        <position position="64"/>
    </location>
    <ligand>
        <name>substrate</name>
    </ligand>
</feature>
<reference evidence="8 9" key="1">
    <citation type="submission" date="2018-09" db="EMBL/GenBank/DDBJ databases">
        <authorList>
            <person name="Wang X."/>
            <person name="Du Z."/>
        </authorList>
    </citation>
    <scope>NUCLEOTIDE SEQUENCE [LARGE SCALE GENOMIC DNA]</scope>
    <source>
        <strain evidence="8 9">N3</strain>
    </source>
</reference>
<evidence type="ECO:0000256" key="1">
    <source>
        <dbReference type="ARBA" id="ARBA00007274"/>
    </source>
</evidence>
<dbReference type="InterPro" id="IPR041561">
    <property type="entry name" value="PglD_N"/>
</dbReference>
<dbReference type="GO" id="GO:0016746">
    <property type="term" value="F:acyltransferase activity"/>
    <property type="evidence" value="ECO:0007669"/>
    <property type="project" value="UniProtKB-KW"/>
</dbReference>
<name>A0A418PLP8_9BACT</name>
<evidence type="ECO:0000256" key="2">
    <source>
        <dbReference type="ARBA" id="ARBA00022679"/>
    </source>
</evidence>
<dbReference type="NCBIfam" id="TIGR03570">
    <property type="entry name" value="NeuD_NnaD"/>
    <property type="match status" value="1"/>
</dbReference>
<dbReference type="Pfam" id="PF00132">
    <property type="entry name" value="Hexapep"/>
    <property type="match status" value="1"/>
</dbReference>
<dbReference type="Gene3D" id="3.40.50.20">
    <property type="match status" value="1"/>
</dbReference>
<keyword evidence="9" id="KW-1185">Reference proteome</keyword>
<keyword evidence="2 8" id="KW-0808">Transferase</keyword>
<sequence length="203" mass="21042">MIIAGAGGHALEVLDILTHNQISSIAVYGEEISPFWPSQLTSYTQLDQVGMWLAQSPEFVLGVGSPTHRKKLFQAFSQRGGVLQPLRGPQAIISPSAKSHGADVLSGAFVGAHVQLGLGVLVNTGAQIHHEVRVGDFSVINPGAVLLGACLIGSECFIGAQATILPGVRIGDRVTIGAGAVIIRDVPPGVTVVGVPGRILPRP</sequence>
<comment type="similarity">
    <text evidence="1">Belongs to the transferase hexapeptide repeat family.</text>
</comment>
<evidence type="ECO:0000256" key="6">
    <source>
        <dbReference type="PIRSR" id="PIRSR620019-2"/>
    </source>
</evidence>
<dbReference type="OrthoDB" id="708224at2"/>
<feature type="domain" description="PglD N-terminal" evidence="7">
    <location>
        <begin position="2"/>
        <end position="75"/>
    </location>
</feature>
<dbReference type="RefSeq" id="WP_119479560.1">
    <property type="nucleotide sequence ID" value="NZ_QXML01000015.1"/>
</dbReference>
<dbReference type="InterPro" id="IPR020019">
    <property type="entry name" value="AcTrfase_PglD-like"/>
</dbReference>
<dbReference type="SUPFAM" id="SSF51161">
    <property type="entry name" value="Trimeric LpxA-like enzymes"/>
    <property type="match status" value="1"/>
</dbReference>
<keyword evidence="3" id="KW-0677">Repeat</keyword>
<proteinExistence type="inferred from homology"/>
<dbReference type="Proteomes" id="UP000283522">
    <property type="component" value="Unassembled WGS sequence"/>
</dbReference>
<evidence type="ECO:0000256" key="4">
    <source>
        <dbReference type="ARBA" id="ARBA00023315"/>
    </source>
</evidence>
<dbReference type="Gene3D" id="2.160.10.10">
    <property type="entry name" value="Hexapeptide repeat proteins"/>
    <property type="match status" value="1"/>
</dbReference>
<evidence type="ECO:0000313" key="8">
    <source>
        <dbReference type="EMBL" id="RIW12276.1"/>
    </source>
</evidence>
<dbReference type="PANTHER" id="PTHR43300:SF7">
    <property type="entry name" value="UDP-N-ACETYLBACILLOSAMINE N-ACETYLTRANSFERASE"/>
    <property type="match status" value="1"/>
</dbReference>
<evidence type="ECO:0000313" key="9">
    <source>
        <dbReference type="Proteomes" id="UP000283522"/>
    </source>
</evidence>
<evidence type="ECO:0000256" key="3">
    <source>
        <dbReference type="ARBA" id="ARBA00022737"/>
    </source>
</evidence>
<gene>
    <name evidence="8" type="ORF">D0X99_19530</name>
</gene>
<dbReference type="CDD" id="cd03360">
    <property type="entry name" value="LbH_AT_putative"/>
    <property type="match status" value="1"/>
</dbReference>
<dbReference type="InterPro" id="IPR001451">
    <property type="entry name" value="Hexapep"/>
</dbReference>
<dbReference type="InterPro" id="IPR050179">
    <property type="entry name" value="Trans_hexapeptide_repeat"/>
</dbReference>
<dbReference type="EMBL" id="QXML01000015">
    <property type="protein sequence ID" value="RIW12276.1"/>
    <property type="molecule type" value="Genomic_DNA"/>
</dbReference>
<dbReference type="InterPro" id="IPR011004">
    <property type="entry name" value="Trimer_LpxA-like_sf"/>
</dbReference>
<dbReference type="AlphaFoldDB" id="A0A418PLP8"/>
<dbReference type="PROSITE" id="PS00101">
    <property type="entry name" value="HEXAPEP_TRANSFERASES"/>
    <property type="match status" value="1"/>
</dbReference>
<feature type="site" description="Increases basicity of active site His" evidence="5">
    <location>
        <position position="131"/>
    </location>
</feature>
<dbReference type="PANTHER" id="PTHR43300">
    <property type="entry name" value="ACETYLTRANSFERASE"/>
    <property type="match status" value="1"/>
</dbReference>
<dbReference type="InterPro" id="IPR018357">
    <property type="entry name" value="Hexapep_transf_CS"/>
</dbReference>
<accession>A0A418PLP8</accession>
<comment type="caution">
    <text evidence="8">The sequence shown here is derived from an EMBL/GenBank/DDBJ whole genome shotgun (WGS) entry which is preliminary data.</text>
</comment>